<dbReference type="SUPFAM" id="SSF52540">
    <property type="entry name" value="P-loop containing nucleoside triphosphate hydrolases"/>
    <property type="match status" value="2"/>
</dbReference>
<feature type="domain" description="Helicase ATP-binding" evidence="1">
    <location>
        <begin position="16"/>
        <end position="180"/>
    </location>
</feature>
<dbReference type="InterPro" id="IPR014001">
    <property type="entry name" value="Helicase_ATP-bd"/>
</dbReference>
<dbReference type="GO" id="GO:0005524">
    <property type="term" value="F:ATP binding"/>
    <property type="evidence" value="ECO:0007669"/>
    <property type="project" value="InterPro"/>
</dbReference>
<dbReference type="InterPro" id="IPR000330">
    <property type="entry name" value="SNF2_N"/>
</dbReference>
<dbReference type="PANTHER" id="PTHR10799">
    <property type="entry name" value="SNF2/RAD54 HELICASE FAMILY"/>
    <property type="match status" value="1"/>
</dbReference>
<name>A0A1S8S717_CLOBE</name>
<dbReference type="Proteomes" id="UP000190973">
    <property type="component" value="Unassembled WGS sequence"/>
</dbReference>
<dbReference type="Gene3D" id="3.40.50.10810">
    <property type="entry name" value="Tandem AAA-ATPase domain"/>
    <property type="match status" value="1"/>
</dbReference>
<evidence type="ECO:0000313" key="3">
    <source>
        <dbReference type="Proteomes" id="UP000190973"/>
    </source>
</evidence>
<accession>A0A1S8S717</accession>
<dbReference type="Gene3D" id="3.40.50.300">
    <property type="entry name" value="P-loop containing nucleotide triphosphate hydrolases"/>
    <property type="match status" value="1"/>
</dbReference>
<dbReference type="InterPro" id="IPR038718">
    <property type="entry name" value="SNF2-like_sf"/>
</dbReference>
<evidence type="ECO:0000313" key="2">
    <source>
        <dbReference type="EMBL" id="OOM61280.1"/>
    </source>
</evidence>
<proteinExistence type="predicted"/>
<comment type="caution">
    <text evidence="2">The sequence shown here is derived from an EMBL/GenBank/DDBJ whole genome shotgun (WGS) entry which is preliminary data.</text>
</comment>
<dbReference type="EMBL" id="LZZI01000038">
    <property type="protein sequence ID" value="OOM61280.1"/>
    <property type="molecule type" value="Genomic_DNA"/>
</dbReference>
<reference evidence="2 3" key="1">
    <citation type="submission" date="2016-05" db="EMBL/GenBank/DDBJ databases">
        <title>Microbial solvent formation.</title>
        <authorList>
            <person name="Poehlein A."/>
            <person name="Montoya Solano J.D."/>
            <person name="Flitsch S."/>
            <person name="Krabben P."/>
            <person name="Duerre P."/>
            <person name="Daniel R."/>
        </authorList>
    </citation>
    <scope>NUCLEOTIDE SEQUENCE [LARGE SCALE GENOMIC DNA]</scope>
    <source>
        <strain evidence="2 3">DSM 53</strain>
    </source>
</reference>
<dbReference type="AlphaFoldDB" id="A0A1S8S717"/>
<evidence type="ECO:0000259" key="1">
    <source>
        <dbReference type="PROSITE" id="PS51192"/>
    </source>
</evidence>
<dbReference type="PROSITE" id="PS51192">
    <property type="entry name" value="HELICASE_ATP_BIND_1"/>
    <property type="match status" value="1"/>
</dbReference>
<dbReference type="InterPro" id="IPR027417">
    <property type="entry name" value="P-loop_NTPase"/>
</dbReference>
<dbReference type="CDD" id="cd18013">
    <property type="entry name" value="DEXQc_bact_SNF2"/>
    <property type="match status" value="1"/>
</dbReference>
<sequence>MQLKRDDIHEYQNYCTEKIINNPMFALLLDMGLGKSVITLTAIWDLIFDYFEVSKVLIIAPLRVARDTWSKECEKWEHLNGLRISKILGTEKERRAAVGRNADIYIINRENVEWLCANYKFDFDMVVIDELSSFKSHQSKRFKALRKVRPSVKRIVGLTGTPAPNSLIDLWSQINLLDMGERLGRFIGGYRERYFTPDKRNREVVFSYKPKEGAEDSIYKKISDICISMKALDYLDMPECIFNKVEVQMDDKEEKLYTKLEAEMLLSFDEGDIDAVNAAALSNKLLQMANGAVYDENGKVKVIHDKKLDVLEDLIEGANGKPVLVFYGYKHDKDRIVKRFNAEEINTSEDITKWNNGEIKVAIVHPASAGHGLNLQAGGSTSIWFGLNWSLELYQQANARLWRQGQKDTVVIHHIITKGTVDEDVMKALERKDVGQASLIEAVKVRVGGVRNENL</sequence>
<dbReference type="RefSeq" id="WP_077838972.1">
    <property type="nucleotide sequence ID" value="NZ_JABTAE010000001.1"/>
</dbReference>
<organism evidence="2 3">
    <name type="scientific">Clostridium beijerinckii</name>
    <name type="common">Clostridium MP</name>
    <dbReference type="NCBI Taxonomy" id="1520"/>
    <lineage>
        <taxon>Bacteria</taxon>
        <taxon>Bacillati</taxon>
        <taxon>Bacillota</taxon>
        <taxon>Clostridia</taxon>
        <taxon>Eubacteriales</taxon>
        <taxon>Clostridiaceae</taxon>
        <taxon>Clostridium</taxon>
    </lineage>
</organism>
<dbReference type="Pfam" id="PF00176">
    <property type="entry name" value="SNF2-rel_dom"/>
    <property type="match status" value="1"/>
</dbReference>
<gene>
    <name evidence="2" type="ORF">CLBCK_24140</name>
</gene>
<protein>
    <recommendedName>
        <fullName evidence="1">Helicase ATP-binding domain-containing protein</fullName>
    </recommendedName>
</protein>
<dbReference type="SMART" id="SM00487">
    <property type="entry name" value="DEXDc"/>
    <property type="match status" value="1"/>
</dbReference>